<dbReference type="OrthoDB" id="2533084at2759"/>
<dbReference type="Proteomes" id="UP000800092">
    <property type="component" value="Unassembled WGS sequence"/>
</dbReference>
<keyword evidence="2 5" id="KW-0812">Transmembrane</keyword>
<evidence type="ECO:0000256" key="1">
    <source>
        <dbReference type="ARBA" id="ARBA00004141"/>
    </source>
</evidence>
<feature type="transmembrane region" description="Helical" evidence="5">
    <location>
        <begin position="317"/>
        <end position="342"/>
    </location>
</feature>
<feature type="transmembrane region" description="Helical" evidence="5">
    <location>
        <begin position="115"/>
        <end position="134"/>
    </location>
</feature>
<dbReference type="SUPFAM" id="SSF103473">
    <property type="entry name" value="MFS general substrate transporter"/>
    <property type="match status" value="1"/>
</dbReference>
<feature type="transmembrane region" description="Helical" evidence="5">
    <location>
        <begin position="87"/>
        <end position="108"/>
    </location>
</feature>
<keyword evidence="3 5" id="KW-1133">Transmembrane helix</keyword>
<sequence length="362" mass="40365">MSDSPRSFPKEPVVELEIVVDEELNALGGQVLDASLYKDGAARLKPTRRDGSTVLIPRPNESLDDPLSWSAAEKHTLWLQWNVQQYAVQHAVGNIFTLGVSGIFTILLSDHFGGLPVLLVFQCVILWTTAWAAAATELFLFHDCSSLHGLPSWRCPRWRSRLDQGPFLFHEHSRKINATDLPIILSLYLGPLITAFVTNVTGAWRWSFLIWTIGFLLILALDKTLYNYNFLSHGQQAKSLPQRSCTHLWLTNFYGFTLKGLGFFYFFGITGVTNGWFVGHLVHNAPKARLIIMHPATLLMAVSLLILGFAVQDHCHYMVLAVFASTQCVGIMVATIAVNAYLLHCIPKSLGEGSLATYIQLP</sequence>
<gene>
    <name evidence="6" type="ORF">EV356DRAFT_524861</name>
</gene>
<dbReference type="AlphaFoldDB" id="A0A6A6H4S9"/>
<evidence type="ECO:0000313" key="6">
    <source>
        <dbReference type="EMBL" id="KAF2233012.1"/>
    </source>
</evidence>
<evidence type="ECO:0000256" key="4">
    <source>
        <dbReference type="ARBA" id="ARBA00023136"/>
    </source>
</evidence>
<feature type="transmembrane region" description="Helical" evidence="5">
    <location>
        <begin position="181"/>
        <end position="201"/>
    </location>
</feature>
<evidence type="ECO:0000256" key="5">
    <source>
        <dbReference type="SAM" id="Phobius"/>
    </source>
</evidence>
<evidence type="ECO:0008006" key="8">
    <source>
        <dbReference type="Google" id="ProtNLM"/>
    </source>
</evidence>
<dbReference type="GO" id="GO:0022857">
    <property type="term" value="F:transmembrane transporter activity"/>
    <property type="evidence" value="ECO:0007669"/>
    <property type="project" value="TreeGrafter"/>
</dbReference>
<reference evidence="6" key="1">
    <citation type="journal article" date="2020" name="Stud. Mycol.">
        <title>101 Dothideomycetes genomes: a test case for predicting lifestyles and emergence of pathogens.</title>
        <authorList>
            <person name="Haridas S."/>
            <person name="Albert R."/>
            <person name="Binder M."/>
            <person name="Bloem J."/>
            <person name="Labutti K."/>
            <person name="Salamov A."/>
            <person name="Andreopoulos B."/>
            <person name="Baker S."/>
            <person name="Barry K."/>
            <person name="Bills G."/>
            <person name="Bluhm B."/>
            <person name="Cannon C."/>
            <person name="Castanera R."/>
            <person name="Culley D."/>
            <person name="Daum C."/>
            <person name="Ezra D."/>
            <person name="Gonzalez J."/>
            <person name="Henrissat B."/>
            <person name="Kuo A."/>
            <person name="Liang C."/>
            <person name="Lipzen A."/>
            <person name="Lutzoni F."/>
            <person name="Magnuson J."/>
            <person name="Mondo S."/>
            <person name="Nolan M."/>
            <person name="Ohm R."/>
            <person name="Pangilinan J."/>
            <person name="Park H.-J."/>
            <person name="Ramirez L."/>
            <person name="Alfaro M."/>
            <person name="Sun H."/>
            <person name="Tritt A."/>
            <person name="Yoshinaga Y."/>
            <person name="Zwiers L.-H."/>
            <person name="Turgeon B."/>
            <person name="Goodwin S."/>
            <person name="Spatafora J."/>
            <person name="Crous P."/>
            <person name="Grigoriev I."/>
        </authorList>
    </citation>
    <scope>NUCLEOTIDE SEQUENCE</scope>
    <source>
        <strain evidence="6">Tuck. ex Michener</strain>
    </source>
</reference>
<name>A0A6A6H4S9_VIRVR</name>
<evidence type="ECO:0000256" key="2">
    <source>
        <dbReference type="ARBA" id="ARBA00022692"/>
    </source>
</evidence>
<dbReference type="PANTHER" id="PTHR23502:SF187">
    <property type="entry name" value="TRANSPORTER, PUTATIVE (AFU_ORTHOLOGUE AFUA_2G17840)-RELATED"/>
    <property type="match status" value="1"/>
</dbReference>
<keyword evidence="7" id="KW-1185">Reference proteome</keyword>
<comment type="subcellular location">
    <subcellularLocation>
        <location evidence="1">Membrane</location>
        <topology evidence="1">Multi-pass membrane protein</topology>
    </subcellularLocation>
</comment>
<accession>A0A6A6H4S9</accession>
<keyword evidence="4 5" id="KW-0472">Membrane</keyword>
<feature type="transmembrane region" description="Helical" evidence="5">
    <location>
        <begin position="256"/>
        <end position="278"/>
    </location>
</feature>
<dbReference type="EMBL" id="ML991810">
    <property type="protein sequence ID" value="KAF2233012.1"/>
    <property type="molecule type" value="Genomic_DNA"/>
</dbReference>
<evidence type="ECO:0000256" key="3">
    <source>
        <dbReference type="ARBA" id="ARBA00022989"/>
    </source>
</evidence>
<dbReference type="GO" id="GO:0005886">
    <property type="term" value="C:plasma membrane"/>
    <property type="evidence" value="ECO:0007669"/>
    <property type="project" value="TreeGrafter"/>
</dbReference>
<dbReference type="PANTHER" id="PTHR23502">
    <property type="entry name" value="MAJOR FACILITATOR SUPERFAMILY"/>
    <property type="match status" value="1"/>
</dbReference>
<dbReference type="InterPro" id="IPR036259">
    <property type="entry name" value="MFS_trans_sf"/>
</dbReference>
<feature type="transmembrane region" description="Helical" evidence="5">
    <location>
        <begin position="290"/>
        <end position="311"/>
    </location>
</feature>
<protein>
    <recommendedName>
        <fullName evidence="8">MFS general substrate transporter</fullName>
    </recommendedName>
</protein>
<feature type="transmembrane region" description="Helical" evidence="5">
    <location>
        <begin position="208"/>
        <end position="226"/>
    </location>
</feature>
<organism evidence="6 7">
    <name type="scientific">Viridothelium virens</name>
    <name type="common">Speckled blister lichen</name>
    <name type="synonym">Trypethelium virens</name>
    <dbReference type="NCBI Taxonomy" id="1048519"/>
    <lineage>
        <taxon>Eukaryota</taxon>
        <taxon>Fungi</taxon>
        <taxon>Dikarya</taxon>
        <taxon>Ascomycota</taxon>
        <taxon>Pezizomycotina</taxon>
        <taxon>Dothideomycetes</taxon>
        <taxon>Dothideomycetes incertae sedis</taxon>
        <taxon>Trypetheliales</taxon>
        <taxon>Trypetheliaceae</taxon>
        <taxon>Viridothelium</taxon>
    </lineage>
</organism>
<evidence type="ECO:0000313" key="7">
    <source>
        <dbReference type="Proteomes" id="UP000800092"/>
    </source>
</evidence>
<proteinExistence type="predicted"/>